<reference evidence="1" key="7">
    <citation type="journal article" date="2005" name="Science">
        <title>The Transcriptional Landscape of the Mammalian Genome.</title>
        <authorList>
            <consortium name="The FANTOM Consortium"/>
            <consortium name="Riken Genome Exploration Research Group and Genome Science Group (Genome Network Project Core Group)"/>
        </authorList>
    </citation>
    <scope>NUCLEOTIDE SEQUENCE</scope>
    <source>
        <strain evidence="1">C57BL/6J</strain>
        <tissue evidence="1">Lung</tissue>
    </source>
</reference>
<dbReference type="AGR" id="MGI:5295662"/>
<gene>
    <name evidence="2" type="primary">Gm20555</name>
</gene>
<dbReference type="AlphaFoldDB" id="Q8C3R3"/>
<proteinExistence type="evidence at transcript level"/>
<reference evidence="1" key="3">
    <citation type="journal article" date="2000" name="Genome Res.">
        <title>RIKEN integrated sequence analysis (RISA) system--384-format sequencing pipeline with 384 multicapillary sequencer.</title>
        <authorList>
            <person name="Shibata K."/>
            <person name="Itoh M."/>
            <person name="Aizawa K."/>
            <person name="Nagaoka S."/>
            <person name="Sasaki N."/>
            <person name="Carninci P."/>
            <person name="Konno H."/>
            <person name="Akiyama J."/>
            <person name="Nishi K."/>
            <person name="Kitsunai T."/>
            <person name="Tashiro H."/>
            <person name="Itoh M."/>
            <person name="Sumi N."/>
            <person name="Ishii Y."/>
            <person name="Nakamura S."/>
            <person name="Hazama M."/>
            <person name="Nishine T."/>
            <person name="Harada A."/>
            <person name="Yamamoto R."/>
            <person name="Matsumoto H."/>
            <person name="Sakaguchi S."/>
            <person name="Ikegami T."/>
            <person name="Kashiwagi K."/>
            <person name="Fujiwake S."/>
            <person name="Inoue K."/>
            <person name="Togawa Y."/>
            <person name="Izawa M."/>
            <person name="Ohara E."/>
            <person name="Watahiki M."/>
            <person name="Yoneda Y."/>
            <person name="Ishikawa T."/>
            <person name="Ozawa K."/>
            <person name="Tanaka T."/>
            <person name="Matsuura S."/>
            <person name="Kawai J."/>
            <person name="Okazaki Y."/>
            <person name="Muramatsu M."/>
            <person name="Inoue Y."/>
            <person name="Kira A."/>
            <person name="Hayashizaki Y."/>
        </authorList>
    </citation>
    <scope>NUCLEOTIDE SEQUENCE</scope>
    <source>
        <strain evidence="1">C57BL/6J</strain>
        <tissue evidence="1">Lung</tissue>
    </source>
</reference>
<dbReference type="EMBL" id="AK085085">
    <property type="protein sequence ID" value="BAC39360.1"/>
    <property type="molecule type" value="mRNA"/>
</dbReference>
<evidence type="ECO:0000313" key="1">
    <source>
        <dbReference type="EMBL" id="BAC39360.1"/>
    </source>
</evidence>
<reference evidence="1" key="2">
    <citation type="journal article" date="2000" name="Genome Res.">
        <title>Normalization and subtraction of cap-trapper-selected cDNAs to prepare full-length cDNA libraries for rapid discovery of new genes.</title>
        <authorList>
            <person name="Carninci P."/>
            <person name="Shibata Y."/>
            <person name="Hayatsu N."/>
            <person name="Sugahara Y."/>
            <person name="Shibata K."/>
            <person name="Itoh M."/>
            <person name="Konno H."/>
            <person name="Okazaki Y."/>
            <person name="Muramatsu M."/>
            <person name="Hayashizaki Y."/>
        </authorList>
    </citation>
    <scope>NUCLEOTIDE SEQUENCE</scope>
    <source>
        <strain evidence="1">C57BL/6J</strain>
        <tissue evidence="1">Lung</tissue>
    </source>
</reference>
<reference evidence="1" key="6">
    <citation type="submission" date="2002-04" db="EMBL/GenBank/DDBJ databases">
        <authorList>
            <person name="Adachi J."/>
            <person name="Aizawa K."/>
            <person name="Akimura T."/>
            <person name="Arakawa T."/>
            <person name="Bono H."/>
            <person name="Carninci P."/>
            <person name="Fukuda S."/>
            <person name="Furuno M."/>
            <person name="Hanagaki T."/>
            <person name="Hara A."/>
            <person name="Hashizume W."/>
            <person name="Hayashida K."/>
            <person name="Hayatsu N."/>
            <person name="Hiramoto K."/>
            <person name="Hiraoka T."/>
            <person name="Hirozane T."/>
            <person name="Hori F."/>
            <person name="Imotani K."/>
            <person name="Ishii Y."/>
            <person name="Itoh M."/>
            <person name="Kagawa I."/>
            <person name="Kasukawa T."/>
            <person name="Katoh H."/>
            <person name="Kawai J."/>
            <person name="Kojima Y."/>
            <person name="Kondo S."/>
            <person name="Konno H."/>
            <person name="Kouda M."/>
            <person name="Koya S."/>
            <person name="Kurihara C."/>
            <person name="Matsuyama T."/>
            <person name="Miyazaki A."/>
            <person name="Murata M."/>
            <person name="Nakamura M."/>
            <person name="Nishi K."/>
            <person name="Nomura K."/>
            <person name="Numazaki R."/>
            <person name="Ohno M."/>
            <person name="Ohsato N."/>
            <person name="Okazaki Y."/>
            <person name="Saito R."/>
            <person name="Saitoh H."/>
            <person name="Sakai C."/>
            <person name="Sakai K."/>
            <person name="Sakazume N."/>
            <person name="Sano H."/>
            <person name="Sasaki D."/>
            <person name="Shibata K."/>
            <person name="Shinagawa A."/>
            <person name="Shiraki T."/>
            <person name="Sogabe Y."/>
            <person name="Tagami M."/>
            <person name="Tagawa A."/>
            <person name="Takahashi F."/>
            <person name="Takaku-Akahira S."/>
            <person name="Takeda Y."/>
            <person name="Tanaka T."/>
            <person name="Tomaru A."/>
            <person name="Toya T."/>
            <person name="Yasunishi A."/>
            <person name="Muramatsu M."/>
            <person name="Hayashizaki Y."/>
        </authorList>
    </citation>
    <scope>NUCLEOTIDE SEQUENCE</scope>
    <source>
        <strain evidence="1">C57BL/6J</strain>
        <tissue evidence="1">Lung</tissue>
    </source>
</reference>
<evidence type="ECO:0000313" key="2">
    <source>
        <dbReference type="MGI" id="MGI:5295662"/>
    </source>
</evidence>
<accession>Q8C3R3</accession>
<protein>
    <submittedName>
        <fullName evidence="1">Uncharacterized protein</fullName>
    </submittedName>
</protein>
<organism evidence="1">
    <name type="scientific">Mus musculus</name>
    <name type="common">Mouse</name>
    <dbReference type="NCBI Taxonomy" id="10090"/>
    <lineage>
        <taxon>Eukaryota</taxon>
        <taxon>Metazoa</taxon>
        <taxon>Chordata</taxon>
        <taxon>Craniata</taxon>
        <taxon>Vertebrata</taxon>
        <taxon>Euteleostomi</taxon>
        <taxon>Mammalia</taxon>
        <taxon>Eutheria</taxon>
        <taxon>Euarchontoglires</taxon>
        <taxon>Glires</taxon>
        <taxon>Rodentia</taxon>
        <taxon>Myomorpha</taxon>
        <taxon>Muroidea</taxon>
        <taxon>Muridae</taxon>
        <taxon>Murinae</taxon>
        <taxon>Mus</taxon>
        <taxon>Mus</taxon>
    </lineage>
</organism>
<reference evidence="1" key="8">
    <citation type="journal article" date="2005" name="Science">
        <title>Antisense Transcription in the Mammalian Transcriptome.</title>
        <authorList>
            <consortium name="RIKEN Genome Exploration Research Group and Genome Science Group (Genome Network Project Core Group) and the FANTOM Consortium"/>
        </authorList>
    </citation>
    <scope>NUCLEOTIDE SEQUENCE</scope>
    <source>
        <strain evidence="1">C57BL/6J</strain>
        <tissue evidence="1">Lung</tissue>
    </source>
</reference>
<reference evidence="1" key="1">
    <citation type="journal article" date="1999" name="Methods Enzymol.">
        <title>High-efficiency full-length cDNA cloning.</title>
        <authorList>
            <person name="Carninci P."/>
            <person name="Hayashizaki Y."/>
        </authorList>
    </citation>
    <scope>NUCLEOTIDE SEQUENCE</scope>
    <source>
        <strain evidence="1">C57BL/6J</strain>
        <tissue evidence="1">Lung</tissue>
    </source>
</reference>
<reference evidence="1" key="4">
    <citation type="journal article" date="2001" name="Nature">
        <title>Functional annotation of a full-length mouse cDNA collection.</title>
        <authorList>
            <consortium name="The RIKEN Genome Exploration Research Group Phase II Team and the FANTOM Consortium"/>
        </authorList>
    </citation>
    <scope>NUCLEOTIDE SEQUENCE</scope>
    <source>
        <strain evidence="1">C57BL/6J</strain>
        <tissue evidence="1">Lung</tissue>
    </source>
</reference>
<sequence length="101" mass="11385">MPAVCLSSLTTCTYLCTHSCFIICTDLCNHHCPHCSHRESFCHQNCLAFSWWNIVCSCSCGSRRPECFQLSGSAPILLRVVSSLTSNQHCTSLLFLMFQKF</sequence>
<reference evidence="1" key="5">
    <citation type="journal article" date="2002" name="Nature">
        <title>Analysis of the mouse transcriptome based on functional annotation of 60,770 full-length cDNAs.</title>
        <authorList>
            <consortium name="The FANTOM Consortium and the RIKEN Genome Exploration Research Group Phase I and II Team"/>
        </authorList>
    </citation>
    <scope>NUCLEOTIDE SEQUENCE</scope>
    <source>
        <strain evidence="1">C57BL/6J</strain>
        <tissue evidence="1">Lung</tissue>
    </source>
</reference>
<dbReference type="MGI" id="MGI:5295662">
    <property type="gene designation" value="Gm20555"/>
</dbReference>
<name>Q8C3R3_MOUSE</name>